<dbReference type="KEGG" id="ppn:Palpr_0921"/>
<dbReference type="EMBL" id="CP002345">
    <property type="protein sequence ID" value="ADQ79071.1"/>
    <property type="molecule type" value="Genomic_DNA"/>
</dbReference>
<dbReference type="HOGENOM" id="CLU_128058_1_0_10"/>
<dbReference type="InterPro" id="IPR011129">
    <property type="entry name" value="CSD"/>
</dbReference>
<dbReference type="PROSITE" id="PS51857">
    <property type="entry name" value="CSD_2"/>
    <property type="match status" value="1"/>
</dbReference>
<reference key="1">
    <citation type="submission" date="2010-11" db="EMBL/GenBank/DDBJ databases">
        <title>The complete genome of Paludibacter propionicigenes DSM 17365.</title>
        <authorList>
            <consortium name="US DOE Joint Genome Institute (JGI-PGF)"/>
            <person name="Lucas S."/>
            <person name="Copeland A."/>
            <person name="Lapidus A."/>
            <person name="Bruce D."/>
            <person name="Goodwin L."/>
            <person name="Pitluck S."/>
            <person name="Kyrpides N."/>
            <person name="Mavromatis K."/>
            <person name="Ivanova N."/>
            <person name="Munk A.C."/>
            <person name="Brettin T."/>
            <person name="Detter J.C."/>
            <person name="Han C."/>
            <person name="Tapia R."/>
            <person name="Land M."/>
            <person name="Hauser L."/>
            <person name="Markowitz V."/>
            <person name="Cheng J.-F."/>
            <person name="Hugenholtz P."/>
            <person name="Woyke T."/>
            <person name="Wu D."/>
            <person name="Gronow S."/>
            <person name="Wellnitz S."/>
            <person name="Brambilla E."/>
            <person name="Klenk H.-P."/>
            <person name="Eisen J.A."/>
        </authorList>
    </citation>
    <scope>NUCLEOTIDE SEQUENCE</scope>
    <source>
        <strain>WB4</strain>
    </source>
</reference>
<evidence type="ECO:0000259" key="2">
    <source>
        <dbReference type="PROSITE" id="PS51857"/>
    </source>
</evidence>
<evidence type="ECO:0000256" key="1">
    <source>
        <dbReference type="SAM" id="MobiDB-lite"/>
    </source>
</evidence>
<dbReference type="CDD" id="cd04458">
    <property type="entry name" value="CSP_CDS"/>
    <property type="match status" value="1"/>
</dbReference>
<keyword evidence="3" id="KW-0238">DNA-binding</keyword>
<accession>E4T2X7</accession>
<dbReference type="Gene3D" id="2.40.50.140">
    <property type="entry name" value="Nucleic acid-binding proteins"/>
    <property type="match status" value="1"/>
</dbReference>
<organism evidence="3 4">
    <name type="scientific">Paludibacter propionicigenes (strain DSM 17365 / JCM 13257 / WB4)</name>
    <dbReference type="NCBI Taxonomy" id="694427"/>
    <lineage>
        <taxon>Bacteria</taxon>
        <taxon>Pseudomonadati</taxon>
        <taxon>Bacteroidota</taxon>
        <taxon>Bacteroidia</taxon>
        <taxon>Bacteroidales</taxon>
        <taxon>Paludibacteraceae</taxon>
        <taxon>Paludibacter</taxon>
    </lineage>
</organism>
<evidence type="ECO:0000313" key="3">
    <source>
        <dbReference type="EMBL" id="ADQ79071.1"/>
    </source>
</evidence>
<keyword evidence="4" id="KW-1185">Reference proteome</keyword>
<dbReference type="Pfam" id="PF00313">
    <property type="entry name" value="CSD"/>
    <property type="match status" value="1"/>
</dbReference>
<dbReference type="GO" id="GO:0003677">
    <property type="term" value="F:DNA binding"/>
    <property type="evidence" value="ECO:0007669"/>
    <property type="project" value="UniProtKB-KW"/>
</dbReference>
<protein>
    <submittedName>
        <fullName evidence="3">Cold-shock DNA-binding protein family</fullName>
    </submittedName>
</protein>
<evidence type="ECO:0000313" key="4">
    <source>
        <dbReference type="Proteomes" id="UP000008718"/>
    </source>
</evidence>
<dbReference type="SUPFAM" id="SSF50249">
    <property type="entry name" value="Nucleic acid-binding proteins"/>
    <property type="match status" value="1"/>
</dbReference>
<feature type="compositionally biased region" description="Basic residues" evidence="1">
    <location>
        <begin position="16"/>
        <end position="25"/>
    </location>
</feature>
<feature type="domain" description="CSD" evidence="2">
    <location>
        <begin position="86"/>
        <end position="147"/>
    </location>
</feature>
<dbReference type="PRINTS" id="PR00050">
    <property type="entry name" value="COLDSHOCK"/>
</dbReference>
<dbReference type="eggNOG" id="COG1278">
    <property type="taxonomic scope" value="Bacteria"/>
</dbReference>
<dbReference type="SMART" id="SM00357">
    <property type="entry name" value="CSP"/>
    <property type="match status" value="1"/>
</dbReference>
<name>E4T2X7_PALPW</name>
<dbReference type="InterPro" id="IPR002059">
    <property type="entry name" value="CSP_DNA-bd"/>
</dbReference>
<reference evidence="3 4" key="2">
    <citation type="journal article" date="2011" name="Stand. Genomic Sci.">
        <title>Complete genome sequence of Paludibacter propionicigenes type strain (WB4).</title>
        <authorList>
            <person name="Gronow S."/>
            <person name="Munk C."/>
            <person name="Lapidus A."/>
            <person name="Nolan M."/>
            <person name="Lucas S."/>
            <person name="Hammon N."/>
            <person name="Deshpande S."/>
            <person name="Cheng J.F."/>
            <person name="Tapia R."/>
            <person name="Han C."/>
            <person name="Goodwin L."/>
            <person name="Pitluck S."/>
            <person name="Liolios K."/>
            <person name="Ivanova N."/>
            <person name="Mavromatis K."/>
            <person name="Mikhailova N."/>
            <person name="Pati A."/>
            <person name="Chen A."/>
            <person name="Palaniappan K."/>
            <person name="Land M."/>
            <person name="Hauser L."/>
            <person name="Chang Y.J."/>
            <person name="Jeffries C.D."/>
            <person name="Brambilla E."/>
            <person name="Rohde M."/>
            <person name="Goker M."/>
            <person name="Detter J.C."/>
            <person name="Woyke T."/>
            <person name="Bristow J."/>
            <person name="Eisen J.A."/>
            <person name="Markowitz V."/>
            <person name="Hugenholtz P."/>
            <person name="Kyrpides N.C."/>
            <person name="Klenk H.P."/>
        </authorList>
    </citation>
    <scope>NUCLEOTIDE SEQUENCE [LARGE SCALE GENOMIC DNA]</scope>
    <source>
        <strain evidence="4">DSM 17365 / JCM 13257 / WB4</strain>
    </source>
</reference>
<dbReference type="Proteomes" id="UP000008718">
    <property type="component" value="Chromosome"/>
</dbReference>
<dbReference type="InterPro" id="IPR012340">
    <property type="entry name" value="NA-bd_OB-fold"/>
</dbReference>
<dbReference type="AlphaFoldDB" id="E4T2X7"/>
<dbReference type="RefSeq" id="WP_013444440.1">
    <property type="nucleotide sequence ID" value="NC_014734.1"/>
</dbReference>
<dbReference type="STRING" id="694427.Palpr_0921"/>
<sequence length="149" mass="17126">MAKSQNAFIKQENEKKRLKKRKEKKERKEEQRLNPSEGGLDNMIAYVDEFGRLTDTPPDPTKKLKVDASTIEVGVPRREEEFVSPFRNGRVDFYDDSKGFGFIKETGTQEKFFVHVNSCLQAIKEGDLVDFELEQGKKGLNAVRVKKTV</sequence>
<dbReference type="OrthoDB" id="1493235at2"/>
<feature type="region of interest" description="Disordered" evidence="1">
    <location>
        <begin position="1"/>
        <end position="39"/>
    </location>
</feature>
<proteinExistence type="predicted"/>
<gene>
    <name evidence="3" type="ordered locus">Palpr_0921</name>
</gene>
<dbReference type="GO" id="GO:0005829">
    <property type="term" value="C:cytosol"/>
    <property type="evidence" value="ECO:0007669"/>
    <property type="project" value="UniProtKB-ARBA"/>
</dbReference>